<sequence>MTAVPLMNIRAQYEALERELLSAAKRVLSSGKYINGEEGRQFEKELAAFTNTRYAVSTANGTDALILALHACGVGRGDEVITSPFTFFASAEAIARVGATPVFADIDDKTFNLDPEKTAEKITVKTKAIIPVHLFGQPAEMDAFLALARKHHLYVIEDACQALGAEYKAQPAGGIADAGCFSFFPTKNLGGFGDGGMVVTNNPEVAEKVRLLALHGSRKKYFHETIGYNSRLDEIQAAVLRIKLKYITEWNNRRREKAAIYSEELQGLDLNLPAELPHVRHVYHLFVLQSKKRQGLGKFLQKKGIATGHYYPRPLHLQTAFASLGYQEGDLPVAEAASQCSLALPLFPELAEADQMKVIQAIREFHSQ</sequence>
<dbReference type="GO" id="GO:0030170">
    <property type="term" value="F:pyridoxal phosphate binding"/>
    <property type="evidence" value="ECO:0007669"/>
    <property type="project" value="UniProtKB-ARBA"/>
</dbReference>
<name>A0A1H3HMR9_9BACI</name>
<evidence type="ECO:0000256" key="2">
    <source>
        <dbReference type="ARBA" id="ARBA00037999"/>
    </source>
</evidence>
<dbReference type="GO" id="GO:0000271">
    <property type="term" value="P:polysaccharide biosynthetic process"/>
    <property type="evidence" value="ECO:0007669"/>
    <property type="project" value="TreeGrafter"/>
</dbReference>
<dbReference type="GO" id="GO:0008483">
    <property type="term" value="F:transaminase activity"/>
    <property type="evidence" value="ECO:0007669"/>
    <property type="project" value="TreeGrafter"/>
</dbReference>
<evidence type="ECO:0000313" key="6">
    <source>
        <dbReference type="EMBL" id="SDY16826.1"/>
    </source>
</evidence>
<evidence type="ECO:0000256" key="3">
    <source>
        <dbReference type="PIRSR" id="PIRSR000390-1"/>
    </source>
</evidence>
<dbReference type="SUPFAM" id="SSF53383">
    <property type="entry name" value="PLP-dependent transferases"/>
    <property type="match status" value="1"/>
</dbReference>
<feature type="modified residue" description="N6-(pyridoxal phosphate)lysine" evidence="4">
    <location>
        <position position="187"/>
    </location>
</feature>
<evidence type="ECO:0000313" key="7">
    <source>
        <dbReference type="Proteomes" id="UP000198935"/>
    </source>
</evidence>
<dbReference type="InterPro" id="IPR015422">
    <property type="entry name" value="PyrdxlP-dep_Trfase_small"/>
</dbReference>
<dbReference type="PANTHER" id="PTHR30244:SF36">
    <property type="entry name" value="3-OXO-GLUCOSE-6-PHOSPHATE:GLUTAMATE AMINOTRANSFERASE"/>
    <property type="match status" value="1"/>
</dbReference>
<dbReference type="PIRSF" id="PIRSF000390">
    <property type="entry name" value="PLP_StrS"/>
    <property type="match status" value="1"/>
</dbReference>
<evidence type="ECO:0000256" key="4">
    <source>
        <dbReference type="PIRSR" id="PIRSR000390-2"/>
    </source>
</evidence>
<dbReference type="CDD" id="cd00616">
    <property type="entry name" value="AHBA_syn"/>
    <property type="match status" value="1"/>
</dbReference>
<dbReference type="AlphaFoldDB" id="A0A1H3HMR9"/>
<dbReference type="InterPro" id="IPR015421">
    <property type="entry name" value="PyrdxlP-dep_Trfase_major"/>
</dbReference>
<dbReference type="EMBL" id="FNPI01000001">
    <property type="protein sequence ID" value="SDY16826.1"/>
    <property type="molecule type" value="Genomic_DNA"/>
</dbReference>
<accession>A0A1H3HMR9</accession>
<dbReference type="Proteomes" id="UP000198935">
    <property type="component" value="Unassembled WGS sequence"/>
</dbReference>
<organism evidence="6 7">
    <name type="scientific">Evansella caseinilytica</name>
    <dbReference type="NCBI Taxonomy" id="1503961"/>
    <lineage>
        <taxon>Bacteria</taxon>
        <taxon>Bacillati</taxon>
        <taxon>Bacillota</taxon>
        <taxon>Bacilli</taxon>
        <taxon>Bacillales</taxon>
        <taxon>Bacillaceae</taxon>
        <taxon>Evansella</taxon>
    </lineage>
</organism>
<dbReference type="PANTHER" id="PTHR30244">
    <property type="entry name" value="TRANSAMINASE"/>
    <property type="match status" value="1"/>
</dbReference>
<dbReference type="InterPro" id="IPR015424">
    <property type="entry name" value="PyrdxlP-dep_Trfase"/>
</dbReference>
<keyword evidence="1 4" id="KW-0663">Pyridoxal phosphate</keyword>
<keyword evidence="7" id="KW-1185">Reference proteome</keyword>
<dbReference type="FunFam" id="3.40.640.10:FF:000089">
    <property type="entry name" value="Aminotransferase, DegT/DnrJ/EryC1/StrS family"/>
    <property type="match status" value="1"/>
</dbReference>
<gene>
    <name evidence="6" type="ORF">SAMN05421736_101552</name>
</gene>
<evidence type="ECO:0000256" key="5">
    <source>
        <dbReference type="RuleBase" id="RU004508"/>
    </source>
</evidence>
<dbReference type="OrthoDB" id="9810913at2"/>
<evidence type="ECO:0000256" key="1">
    <source>
        <dbReference type="ARBA" id="ARBA00022898"/>
    </source>
</evidence>
<dbReference type="STRING" id="1503961.SAMN05421736_101552"/>
<proteinExistence type="inferred from homology"/>
<dbReference type="Gene3D" id="3.90.1150.10">
    <property type="entry name" value="Aspartate Aminotransferase, domain 1"/>
    <property type="match status" value="1"/>
</dbReference>
<protein>
    <submittedName>
        <fullName evidence="6">dTDP-4-amino-4,6-dideoxygalactose transaminase</fullName>
    </submittedName>
</protein>
<comment type="similarity">
    <text evidence="2 5">Belongs to the DegT/DnrJ/EryC1 family.</text>
</comment>
<reference evidence="7" key="1">
    <citation type="submission" date="2016-10" db="EMBL/GenBank/DDBJ databases">
        <authorList>
            <person name="Varghese N."/>
            <person name="Submissions S."/>
        </authorList>
    </citation>
    <scope>NUCLEOTIDE SEQUENCE [LARGE SCALE GENOMIC DNA]</scope>
    <source>
        <strain evidence="7">SP</strain>
    </source>
</reference>
<dbReference type="InterPro" id="IPR000653">
    <property type="entry name" value="DegT/StrS_aminotransferase"/>
</dbReference>
<dbReference type="Pfam" id="PF01041">
    <property type="entry name" value="DegT_DnrJ_EryC1"/>
    <property type="match status" value="1"/>
</dbReference>
<feature type="active site" description="Proton acceptor" evidence="3">
    <location>
        <position position="187"/>
    </location>
</feature>
<dbReference type="Gene3D" id="3.40.640.10">
    <property type="entry name" value="Type I PLP-dependent aspartate aminotransferase-like (Major domain)"/>
    <property type="match status" value="1"/>
</dbReference>